<dbReference type="AlphaFoldDB" id="A0A482WEY1"/>
<dbReference type="GO" id="GO:0005634">
    <property type="term" value="C:nucleus"/>
    <property type="evidence" value="ECO:0007669"/>
    <property type="project" value="InterPro"/>
</dbReference>
<keyword evidence="3" id="KW-1185">Reference proteome</keyword>
<dbReference type="SMR" id="A0A482WEY1"/>
<protein>
    <submittedName>
        <fullName evidence="2">Uncharacterized protein</fullName>
    </submittedName>
</protein>
<gene>
    <name evidence="2" type="ORF">LSTR_LSTR017666</name>
</gene>
<feature type="repeat" description="HEAT" evidence="1">
    <location>
        <begin position="36"/>
        <end position="73"/>
    </location>
</feature>
<sequence>MVSQTEGESNPVRYGSRYVFSGARSAPKLPSYLSYSMETLLHMCDDPDSNIRMAADESLNRIIRAMMESNIVKVLVELHKEIKANGKARSLRAALWRFGELAHMIR</sequence>
<reference evidence="2 3" key="1">
    <citation type="journal article" date="2017" name="Gigascience">
        <title>Genome sequence of the small brown planthopper, Laodelphax striatellus.</title>
        <authorList>
            <person name="Zhu J."/>
            <person name="Jiang F."/>
            <person name="Wang X."/>
            <person name="Yang P."/>
            <person name="Bao Y."/>
            <person name="Zhao W."/>
            <person name="Wang W."/>
            <person name="Lu H."/>
            <person name="Wang Q."/>
            <person name="Cui N."/>
            <person name="Li J."/>
            <person name="Chen X."/>
            <person name="Luo L."/>
            <person name="Yu J."/>
            <person name="Kang L."/>
            <person name="Cui F."/>
        </authorList>
    </citation>
    <scope>NUCLEOTIDE SEQUENCE [LARGE SCALE GENOMIC DNA]</scope>
    <source>
        <strain evidence="2">Lst14</strain>
    </source>
</reference>
<dbReference type="GO" id="GO:0005737">
    <property type="term" value="C:cytoplasm"/>
    <property type="evidence" value="ECO:0007669"/>
    <property type="project" value="InterPro"/>
</dbReference>
<evidence type="ECO:0000313" key="2">
    <source>
        <dbReference type="EMBL" id="RZF32089.1"/>
    </source>
</evidence>
<dbReference type="PRINTS" id="PR00375">
    <property type="entry name" value="HUNTINGTIN"/>
</dbReference>
<dbReference type="OrthoDB" id="10065698at2759"/>
<dbReference type="EMBL" id="QKKF02037531">
    <property type="protein sequence ID" value="RZF32089.1"/>
    <property type="molecule type" value="Genomic_DNA"/>
</dbReference>
<dbReference type="PANTHER" id="PTHR10170:SF10">
    <property type="entry name" value="HUNTINGTIN"/>
    <property type="match status" value="1"/>
</dbReference>
<name>A0A482WEY1_LAOST</name>
<dbReference type="Gene3D" id="1.25.10.10">
    <property type="entry name" value="Leucine-rich Repeat Variant"/>
    <property type="match status" value="1"/>
</dbReference>
<dbReference type="InterPro" id="IPR028426">
    <property type="entry name" value="Huntingtin_fam"/>
</dbReference>
<evidence type="ECO:0000313" key="3">
    <source>
        <dbReference type="Proteomes" id="UP000291343"/>
    </source>
</evidence>
<dbReference type="PANTHER" id="PTHR10170">
    <property type="entry name" value="HUNTINGTON DISEASE PROTEIN"/>
    <property type="match status" value="1"/>
</dbReference>
<evidence type="ECO:0000256" key="1">
    <source>
        <dbReference type="PROSITE-ProRule" id="PRU00103"/>
    </source>
</evidence>
<organism evidence="2 3">
    <name type="scientific">Laodelphax striatellus</name>
    <name type="common">Small brown planthopper</name>
    <name type="synonym">Delphax striatella</name>
    <dbReference type="NCBI Taxonomy" id="195883"/>
    <lineage>
        <taxon>Eukaryota</taxon>
        <taxon>Metazoa</taxon>
        <taxon>Ecdysozoa</taxon>
        <taxon>Arthropoda</taxon>
        <taxon>Hexapoda</taxon>
        <taxon>Insecta</taxon>
        <taxon>Pterygota</taxon>
        <taxon>Neoptera</taxon>
        <taxon>Paraneoptera</taxon>
        <taxon>Hemiptera</taxon>
        <taxon>Auchenorrhyncha</taxon>
        <taxon>Fulgoroidea</taxon>
        <taxon>Delphacidae</taxon>
        <taxon>Criomorphinae</taxon>
        <taxon>Laodelphax</taxon>
    </lineage>
</organism>
<dbReference type="PROSITE" id="PS50077">
    <property type="entry name" value="HEAT_REPEAT"/>
    <property type="match status" value="1"/>
</dbReference>
<dbReference type="InterPro" id="IPR011989">
    <property type="entry name" value="ARM-like"/>
</dbReference>
<dbReference type="InterPro" id="IPR016024">
    <property type="entry name" value="ARM-type_fold"/>
</dbReference>
<dbReference type="InParanoid" id="A0A482WEY1"/>
<dbReference type="InterPro" id="IPR000091">
    <property type="entry name" value="Huntingtin"/>
</dbReference>
<dbReference type="InterPro" id="IPR021133">
    <property type="entry name" value="HEAT_type_2"/>
</dbReference>
<accession>A0A482WEY1</accession>
<comment type="caution">
    <text evidence="2">The sequence shown here is derived from an EMBL/GenBank/DDBJ whole genome shotgun (WGS) entry which is preliminary data.</text>
</comment>
<proteinExistence type="predicted"/>
<dbReference type="STRING" id="195883.A0A482WEY1"/>
<dbReference type="SUPFAM" id="SSF48371">
    <property type="entry name" value="ARM repeat"/>
    <property type="match status" value="1"/>
</dbReference>
<dbReference type="InterPro" id="IPR048411">
    <property type="entry name" value="Htt_N_HEAT_rpt-1"/>
</dbReference>
<dbReference type="Proteomes" id="UP000291343">
    <property type="component" value="Unassembled WGS sequence"/>
</dbReference>
<dbReference type="Pfam" id="PF20926">
    <property type="entry name" value="Htt_N-HEAT_1"/>
    <property type="match status" value="1"/>
</dbReference>